<keyword evidence="6" id="KW-0812">Transmembrane</keyword>
<evidence type="ECO:0000256" key="4">
    <source>
        <dbReference type="ARBA" id="ARBA00022777"/>
    </source>
</evidence>
<dbReference type="InterPro" id="IPR036890">
    <property type="entry name" value="HATPase_C_sf"/>
</dbReference>
<organism evidence="8 9">
    <name type="scientific">Lutispora saccharofermentans</name>
    <dbReference type="NCBI Taxonomy" id="3024236"/>
    <lineage>
        <taxon>Bacteria</taxon>
        <taxon>Bacillati</taxon>
        <taxon>Bacillota</taxon>
        <taxon>Clostridia</taxon>
        <taxon>Lutisporales</taxon>
        <taxon>Lutisporaceae</taxon>
        <taxon>Lutispora</taxon>
    </lineage>
</organism>
<keyword evidence="3" id="KW-0597">Phosphoprotein</keyword>
<comment type="catalytic activity">
    <reaction evidence="1">
        <text>ATP + protein L-histidine = ADP + protein N-phospho-L-histidine.</text>
        <dbReference type="EC" id="2.7.13.3"/>
    </reaction>
</comment>
<dbReference type="EMBL" id="JAJEKE010000001">
    <property type="protein sequence ID" value="MCQ1528209.1"/>
    <property type="molecule type" value="Genomic_DNA"/>
</dbReference>
<keyword evidence="4 8" id="KW-0418">Kinase</keyword>
<dbReference type="PANTHER" id="PTHR43547:SF2">
    <property type="entry name" value="HYBRID SIGNAL TRANSDUCTION HISTIDINE KINASE C"/>
    <property type="match status" value="1"/>
</dbReference>
<dbReference type="PROSITE" id="PS50109">
    <property type="entry name" value="HIS_KIN"/>
    <property type="match status" value="1"/>
</dbReference>
<feature type="domain" description="Histidine kinase" evidence="7">
    <location>
        <begin position="40"/>
        <end position="262"/>
    </location>
</feature>
<evidence type="ECO:0000256" key="1">
    <source>
        <dbReference type="ARBA" id="ARBA00000085"/>
    </source>
</evidence>
<protein>
    <recommendedName>
        <fullName evidence="2">histidine kinase</fullName>
        <ecNumber evidence="2">2.7.13.3</ecNumber>
    </recommendedName>
</protein>
<keyword evidence="6" id="KW-1133">Transmembrane helix</keyword>
<dbReference type="Proteomes" id="UP001651880">
    <property type="component" value="Unassembled WGS sequence"/>
</dbReference>
<reference evidence="8 9" key="1">
    <citation type="submission" date="2021-10" db="EMBL/GenBank/DDBJ databases">
        <title>Lutispora strain m25 sp. nov., a thermophilic, non-spore-forming bacterium isolated from a lab-scale methanogenic bioreactor digesting anaerobic sludge.</title>
        <authorList>
            <person name="El Houari A."/>
            <person name="Mcdonald J."/>
        </authorList>
    </citation>
    <scope>NUCLEOTIDE SEQUENCE [LARGE SCALE GENOMIC DNA]</scope>
    <source>
        <strain evidence="9">m25</strain>
    </source>
</reference>
<accession>A0ABT1NAD3</accession>
<evidence type="ECO:0000256" key="5">
    <source>
        <dbReference type="ARBA" id="ARBA00023012"/>
    </source>
</evidence>
<dbReference type="Pfam" id="PF02518">
    <property type="entry name" value="HATPase_c"/>
    <property type="match status" value="1"/>
</dbReference>
<dbReference type="PRINTS" id="PR00344">
    <property type="entry name" value="BCTRLSENSOR"/>
</dbReference>
<dbReference type="InterPro" id="IPR004358">
    <property type="entry name" value="Sig_transdc_His_kin-like_C"/>
</dbReference>
<dbReference type="GO" id="GO:0016301">
    <property type="term" value="F:kinase activity"/>
    <property type="evidence" value="ECO:0007669"/>
    <property type="project" value="UniProtKB-KW"/>
</dbReference>
<dbReference type="SUPFAM" id="SSF55874">
    <property type="entry name" value="ATPase domain of HSP90 chaperone/DNA topoisomerase II/histidine kinase"/>
    <property type="match status" value="1"/>
</dbReference>
<keyword evidence="6" id="KW-0472">Membrane</keyword>
<proteinExistence type="predicted"/>
<evidence type="ECO:0000313" key="8">
    <source>
        <dbReference type="EMBL" id="MCQ1528209.1"/>
    </source>
</evidence>
<keyword evidence="4 8" id="KW-0808">Transferase</keyword>
<sequence length="284" mass="32177">MVQAGIIILYVLYISMLACIIFRYYKKTKQLKAMNDSFLMAIHDIKNYSVNIDASGQILKAIAENEEKGTSCDVLSKHLEVINKNCREMNGLIENYSKIIKHWEKPGSDDTEEDIAELVEEAVILNNHYAKKKNIDVKIETKWQGKLLKLDREKVIRILNNIIMNGIKYSYDGGKVLVSMHSEDDWLDISVIDDGKGMSHYELERAFDKHYRAGRDGDIAELSLGIGLYASRHLAVELGGTLWAESTEGKGSRFILRLPVNRAAKSIKAKQLFNFSMASKKTSV</sequence>
<name>A0ABT1NAD3_9FIRM</name>
<evidence type="ECO:0000256" key="2">
    <source>
        <dbReference type="ARBA" id="ARBA00012438"/>
    </source>
</evidence>
<dbReference type="PANTHER" id="PTHR43547">
    <property type="entry name" value="TWO-COMPONENT HISTIDINE KINASE"/>
    <property type="match status" value="1"/>
</dbReference>
<dbReference type="Gene3D" id="3.30.565.10">
    <property type="entry name" value="Histidine kinase-like ATPase, C-terminal domain"/>
    <property type="match status" value="1"/>
</dbReference>
<evidence type="ECO:0000313" key="9">
    <source>
        <dbReference type="Proteomes" id="UP001651880"/>
    </source>
</evidence>
<dbReference type="RefSeq" id="WP_255225702.1">
    <property type="nucleotide sequence ID" value="NZ_JAJEKE010000001.1"/>
</dbReference>
<evidence type="ECO:0000256" key="6">
    <source>
        <dbReference type="SAM" id="Phobius"/>
    </source>
</evidence>
<gene>
    <name evidence="8" type="ORF">LJD61_01420</name>
</gene>
<keyword evidence="5" id="KW-0902">Two-component regulatory system</keyword>
<keyword evidence="9" id="KW-1185">Reference proteome</keyword>
<comment type="caution">
    <text evidence="8">The sequence shown here is derived from an EMBL/GenBank/DDBJ whole genome shotgun (WGS) entry which is preliminary data.</text>
</comment>
<evidence type="ECO:0000259" key="7">
    <source>
        <dbReference type="PROSITE" id="PS50109"/>
    </source>
</evidence>
<dbReference type="InterPro" id="IPR003594">
    <property type="entry name" value="HATPase_dom"/>
</dbReference>
<dbReference type="SMART" id="SM00387">
    <property type="entry name" value="HATPase_c"/>
    <property type="match status" value="1"/>
</dbReference>
<dbReference type="InterPro" id="IPR005467">
    <property type="entry name" value="His_kinase_dom"/>
</dbReference>
<dbReference type="EC" id="2.7.13.3" evidence="2"/>
<evidence type="ECO:0000256" key="3">
    <source>
        <dbReference type="ARBA" id="ARBA00022553"/>
    </source>
</evidence>
<feature type="transmembrane region" description="Helical" evidence="6">
    <location>
        <begin position="6"/>
        <end position="25"/>
    </location>
</feature>